<keyword evidence="4" id="KW-0804">Transcription</keyword>
<dbReference type="OrthoDB" id="1908613at2759"/>
<dbReference type="InterPro" id="IPR058673">
    <property type="entry name" value="HHO5-like_N"/>
</dbReference>
<dbReference type="SUPFAM" id="SSF46689">
    <property type="entry name" value="Homeodomain-like"/>
    <property type="match status" value="1"/>
</dbReference>
<feature type="compositionally biased region" description="Basic and acidic residues" evidence="6">
    <location>
        <begin position="251"/>
        <end position="264"/>
    </location>
</feature>
<dbReference type="GeneID" id="109002655"/>
<feature type="compositionally biased region" description="Basic and acidic residues" evidence="6">
    <location>
        <begin position="397"/>
        <end position="413"/>
    </location>
</feature>
<dbReference type="InterPro" id="IPR001005">
    <property type="entry name" value="SANT/Myb"/>
</dbReference>
<dbReference type="FunCoup" id="A0A2I4FWM5">
    <property type="interactions" value="1094"/>
</dbReference>
<feature type="region of interest" description="Disordered" evidence="6">
    <location>
        <begin position="378"/>
        <end position="439"/>
    </location>
</feature>
<dbReference type="RefSeq" id="XP_018836051.1">
    <property type="nucleotide sequence ID" value="XM_018980506.2"/>
</dbReference>
<evidence type="ECO:0000256" key="6">
    <source>
        <dbReference type="SAM" id="MobiDB-lite"/>
    </source>
</evidence>
<keyword evidence="5" id="KW-0539">Nucleus</keyword>
<dbReference type="PROSITE" id="PS51294">
    <property type="entry name" value="HTH_MYB"/>
    <property type="match status" value="1"/>
</dbReference>
<name>A0A2I4FWM5_JUGRE</name>
<sequence length="439" mass="48353">MCFRQNTFRCWGDYIISSRPKRFASETHNFTNGLSYFPSLSLFLNEKMQHHGGLSVQKYVKALEDELRKIQVFRRELPLCLELVTQAIEACRQQLSGTTTENNSHGQSESSEQTTSNDVPPVFEEFFPIKRSASSDDDNEEHHSHEANTETVIRNDSKKKSDWLRSVQLWNNPTSDPRPKEDVPRKATDLKRNGGGGGGGAFQPFQREKSVGKSSASEGKTPSSVAREAAPAVGVATTSSSAVTATGGSDGNDRREQREGQSERKQRRNWSPELHKRFLNALQQLGGSHAATPKQIRELMKVDGLTNDEVKSHLQKYRLHTRRPSPSIHNNGNPQQPQVVVVGGIWMPAPDYAAAMAASGEASGVAAANGIYAPVAAPPPPPAVQQESSSQKVQRLQHKECRPSKSQSEERFSHSGKRARSDSPATSSSTHTTTTFPVF</sequence>
<dbReference type="Pfam" id="PF26575">
    <property type="entry name" value="HHO5_N"/>
    <property type="match status" value="1"/>
</dbReference>
<dbReference type="NCBIfam" id="TIGR01557">
    <property type="entry name" value="myb_SHAQKYF"/>
    <property type="match status" value="1"/>
</dbReference>
<dbReference type="InterPro" id="IPR006447">
    <property type="entry name" value="Myb_dom_plants"/>
</dbReference>
<feature type="region of interest" description="Disordered" evidence="6">
    <location>
        <begin position="98"/>
        <end position="120"/>
    </location>
</feature>
<dbReference type="InterPro" id="IPR044787">
    <property type="entry name" value="HHO5-like"/>
</dbReference>
<keyword evidence="3" id="KW-0238">DNA-binding</keyword>
<feature type="region of interest" description="Disordered" evidence="6">
    <location>
        <begin position="133"/>
        <end position="273"/>
    </location>
</feature>
<proteinExistence type="predicted"/>
<feature type="compositionally biased region" description="Polar residues" evidence="6">
    <location>
        <begin position="385"/>
        <end position="394"/>
    </location>
</feature>
<dbReference type="Proteomes" id="UP000235220">
    <property type="component" value="Chromosome 15"/>
</dbReference>
<dbReference type="Gramene" id="Jr15_00380_p1">
    <property type="protein sequence ID" value="cds.Jr15_00380_p1"/>
    <property type="gene ID" value="Jr15_00380"/>
</dbReference>
<dbReference type="GO" id="GO:0003700">
    <property type="term" value="F:DNA-binding transcription factor activity"/>
    <property type="evidence" value="ECO:0007669"/>
    <property type="project" value="InterPro"/>
</dbReference>
<organism evidence="7 8">
    <name type="scientific">Juglans regia</name>
    <name type="common">English walnut</name>
    <dbReference type="NCBI Taxonomy" id="51240"/>
    <lineage>
        <taxon>Eukaryota</taxon>
        <taxon>Viridiplantae</taxon>
        <taxon>Streptophyta</taxon>
        <taxon>Embryophyta</taxon>
        <taxon>Tracheophyta</taxon>
        <taxon>Spermatophyta</taxon>
        <taxon>Magnoliopsida</taxon>
        <taxon>eudicotyledons</taxon>
        <taxon>Gunneridae</taxon>
        <taxon>Pentapetalae</taxon>
        <taxon>rosids</taxon>
        <taxon>fabids</taxon>
        <taxon>Fagales</taxon>
        <taxon>Juglandaceae</taxon>
        <taxon>Juglans</taxon>
    </lineage>
</organism>
<dbReference type="KEGG" id="jre:109002655"/>
<evidence type="ECO:0000256" key="4">
    <source>
        <dbReference type="ARBA" id="ARBA00023163"/>
    </source>
</evidence>
<dbReference type="PANTHER" id="PTHR31003">
    <property type="entry name" value="MYB FAMILY TRANSCRIPTION FACTOR"/>
    <property type="match status" value="1"/>
</dbReference>
<dbReference type="InterPro" id="IPR017930">
    <property type="entry name" value="Myb_dom"/>
</dbReference>
<dbReference type="Gene3D" id="1.10.10.60">
    <property type="entry name" value="Homeodomain-like"/>
    <property type="match status" value="1"/>
</dbReference>
<reference evidence="8" key="1">
    <citation type="submission" date="2025-08" db="UniProtKB">
        <authorList>
            <consortium name="RefSeq"/>
        </authorList>
    </citation>
    <scope>IDENTIFICATION</scope>
    <source>
        <tissue evidence="8">Leaves</tissue>
    </source>
</reference>
<keyword evidence="7" id="KW-1185">Reference proteome</keyword>
<evidence type="ECO:0000313" key="8">
    <source>
        <dbReference type="RefSeq" id="XP_018836051.1"/>
    </source>
</evidence>
<accession>A0A2I4FWM5</accession>
<dbReference type="FunFam" id="1.10.10.60:FF:000002">
    <property type="entry name" value="Myb family transcription factor"/>
    <property type="match status" value="1"/>
</dbReference>
<gene>
    <name evidence="8" type="primary">LOC109002655</name>
</gene>
<evidence type="ECO:0000256" key="2">
    <source>
        <dbReference type="ARBA" id="ARBA00023015"/>
    </source>
</evidence>
<feature type="compositionally biased region" description="Low complexity" evidence="6">
    <location>
        <begin position="422"/>
        <end position="439"/>
    </location>
</feature>
<dbReference type="GO" id="GO:0005634">
    <property type="term" value="C:nucleus"/>
    <property type="evidence" value="ECO:0007669"/>
    <property type="project" value="UniProtKB-SubCell"/>
</dbReference>
<dbReference type="Pfam" id="PF00249">
    <property type="entry name" value="Myb_DNA-binding"/>
    <property type="match status" value="1"/>
</dbReference>
<evidence type="ECO:0000256" key="3">
    <source>
        <dbReference type="ARBA" id="ARBA00023125"/>
    </source>
</evidence>
<evidence type="ECO:0000256" key="5">
    <source>
        <dbReference type="ARBA" id="ARBA00023242"/>
    </source>
</evidence>
<dbReference type="GO" id="GO:0003677">
    <property type="term" value="F:DNA binding"/>
    <property type="evidence" value="ECO:0007669"/>
    <property type="project" value="UniProtKB-KW"/>
</dbReference>
<evidence type="ECO:0000313" key="7">
    <source>
        <dbReference type="Proteomes" id="UP000235220"/>
    </source>
</evidence>
<feature type="compositionally biased region" description="Polar residues" evidence="6">
    <location>
        <begin position="212"/>
        <end position="224"/>
    </location>
</feature>
<dbReference type="PANTHER" id="PTHR31003:SF16">
    <property type="entry name" value="TRANSCRIPTION FACTOR HHO2"/>
    <property type="match status" value="1"/>
</dbReference>
<keyword evidence="2" id="KW-0805">Transcription regulation</keyword>
<dbReference type="AlphaFoldDB" id="A0A2I4FWM5"/>
<feature type="compositionally biased region" description="Polar residues" evidence="6">
    <location>
        <begin position="98"/>
        <end position="118"/>
    </location>
</feature>
<feature type="compositionally biased region" description="Basic and acidic residues" evidence="6">
    <location>
        <begin position="177"/>
        <end position="192"/>
    </location>
</feature>
<comment type="subcellular location">
    <subcellularLocation>
        <location evidence="1">Nucleus</location>
    </subcellularLocation>
</comment>
<dbReference type="InterPro" id="IPR009057">
    <property type="entry name" value="Homeodomain-like_sf"/>
</dbReference>
<evidence type="ECO:0000256" key="1">
    <source>
        <dbReference type="ARBA" id="ARBA00004123"/>
    </source>
</evidence>
<feature type="compositionally biased region" description="Basic and acidic residues" evidence="6">
    <location>
        <begin position="140"/>
        <end position="163"/>
    </location>
</feature>
<feature type="compositionally biased region" description="Low complexity" evidence="6">
    <location>
        <begin position="232"/>
        <end position="247"/>
    </location>
</feature>
<protein>
    <submittedName>
        <fullName evidence="8">Transcription factor HHO3-like</fullName>
    </submittedName>
</protein>